<dbReference type="KEGG" id="mmr:Mmar10_0158"/>
<organism evidence="1 2">
    <name type="scientific">Maricaulis maris (strain MCS10)</name>
    <name type="common">Caulobacter maris</name>
    <dbReference type="NCBI Taxonomy" id="394221"/>
    <lineage>
        <taxon>Bacteria</taxon>
        <taxon>Pseudomonadati</taxon>
        <taxon>Pseudomonadota</taxon>
        <taxon>Alphaproteobacteria</taxon>
        <taxon>Maricaulales</taxon>
        <taxon>Maricaulaceae</taxon>
        <taxon>Maricaulis</taxon>
    </lineage>
</organism>
<protein>
    <submittedName>
        <fullName evidence="1">Uncharacterized protein</fullName>
    </submittedName>
</protein>
<reference evidence="1 2" key="1">
    <citation type="submission" date="2006-08" db="EMBL/GenBank/DDBJ databases">
        <title>Complete sequence of Maricaulis maris MCS10.</title>
        <authorList>
            <consortium name="US DOE Joint Genome Institute"/>
            <person name="Copeland A."/>
            <person name="Lucas S."/>
            <person name="Lapidus A."/>
            <person name="Barry K."/>
            <person name="Detter J.C."/>
            <person name="Glavina del Rio T."/>
            <person name="Hammon N."/>
            <person name="Israni S."/>
            <person name="Dalin E."/>
            <person name="Tice H."/>
            <person name="Pitluck S."/>
            <person name="Saunders E."/>
            <person name="Brettin T."/>
            <person name="Bruce D."/>
            <person name="Han C."/>
            <person name="Tapia R."/>
            <person name="Gilna P."/>
            <person name="Schmutz J."/>
            <person name="Larimer F."/>
            <person name="Land M."/>
            <person name="Hauser L."/>
            <person name="Kyrpides N."/>
            <person name="Mikhailova N."/>
            <person name="Viollier P."/>
            <person name="Stephens C."/>
            <person name="Richardson P."/>
        </authorList>
    </citation>
    <scope>NUCLEOTIDE SEQUENCE [LARGE SCALE GENOMIC DNA]</scope>
    <source>
        <strain evidence="1 2">MCS10</strain>
    </source>
</reference>
<evidence type="ECO:0000313" key="1">
    <source>
        <dbReference type="EMBL" id="ABI64454.1"/>
    </source>
</evidence>
<dbReference type="GO" id="GO:0003677">
    <property type="term" value="F:DNA binding"/>
    <property type="evidence" value="ECO:0007669"/>
    <property type="project" value="InterPro"/>
</dbReference>
<dbReference type="eggNOG" id="ENOG5034627">
    <property type="taxonomic scope" value="Bacteria"/>
</dbReference>
<dbReference type="STRING" id="394221.Mmar10_0158"/>
<dbReference type="InterPro" id="IPR008921">
    <property type="entry name" value="DNA_pol3_clamp-load_cplx_C"/>
</dbReference>
<dbReference type="Proteomes" id="UP000001964">
    <property type="component" value="Chromosome"/>
</dbReference>
<sequence length="374" mass="41331">MPGGLPQRRFPMINEFLAGVRQQVVADAMTAEFPETPYLRSTLHIAASLLQKSIRRGRQDLALQAAQRLFDAQPARFWRRLCITLFEDVGLLDRQLALDVLACAPRRGASKVSWTVVAYLVGRLCEATKTQVANNLLHLGLYDLHEAGPLEEFDLLSVDAAASWVTDGEASLVQQAKAVWQLSGISCAGLVLRHPQADRERALFLVSELAASPVLEIIARAGLRTTGHVLPLVSVLEASISSQRKGFDVVPDPMPEEEIIAGLPSWTFDQYTWPGKAALRRARTECPAIAADLSGRAGNADQRFRALADAHFEFESANLSLRAQIPAHIALWRRVQALGPHRHPETAQALYGALREDWEAFQTLRRLSEQSPNM</sequence>
<evidence type="ECO:0000313" key="2">
    <source>
        <dbReference type="Proteomes" id="UP000001964"/>
    </source>
</evidence>
<dbReference type="AlphaFoldDB" id="Q0ATD3"/>
<dbReference type="HOGENOM" id="CLU_723223_0_0_5"/>
<name>Q0ATD3_MARMM</name>
<dbReference type="SUPFAM" id="SSF48019">
    <property type="entry name" value="post-AAA+ oligomerization domain-like"/>
    <property type="match status" value="1"/>
</dbReference>
<gene>
    <name evidence="1" type="ordered locus">Mmar10_0158</name>
</gene>
<accession>Q0ATD3</accession>
<dbReference type="EMBL" id="CP000449">
    <property type="protein sequence ID" value="ABI64454.1"/>
    <property type="molecule type" value="Genomic_DNA"/>
</dbReference>
<proteinExistence type="predicted"/>
<dbReference type="Gene3D" id="1.20.272.10">
    <property type="match status" value="1"/>
</dbReference>
<dbReference type="GO" id="GO:0006260">
    <property type="term" value="P:DNA replication"/>
    <property type="evidence" value="ECO:0007669"/>
    <property type="project" value="InterPro"/>
</dbReference>
<keyword evidence="2" id="KW-1185">Reference proteome</keyword>